<protein>
    <submittedName>
        <fullName evidence="3">RNI-like protein</fullName>
    </submittedName>
</protein>
<dbReference type="EMBL" id="MCOG01000066">
    <property type="protein sequence ID" value="ORY58607.1"/>
    <property type="molecule type" value="Genomic_DNA"/>
</dbReference>
<dbReference type="PANTHER" id="PTHR48059:SF36">
    <property type="entry name" value="LEUCINE-RICH REPEAT DOMAIN, L DOMAIN-CONTAINING PROTEIN-RELATED"/>
    <property type="match status" value="1"/>
</dbReference>
<feature type="signal peptide" evidence="2">
    <location>
        <begin position="1"/>
        <end position="27"/>
    </location>
</feature>
<dbReference type="SUPFAM" id="SSF52047">
    <property type="entry name" value="RNI-like"/>
    <property type="match status" value="1"/>
</dbReference>
<dbReference type="InterPro" id="IPR001611">
    <property type="entry name" value="Leu-rich_rpt"/>
</dbReference>
<keyword evidence="4" id="KW-1185">Reference proteome</keyword>
<dbReference type="PANTHER" id="PTHR48059">
    <property type="entry name" value="POLYGALACTURONASE INHIBITOR 1"/>
    <property type="match status" value="1"/>
</dbReference>
<evidence type="ECO:0000256" key="1">
    <source>
        <dbReference type="ARBA" id="ARBA00004196"/>
    </source>
</evidence>
<keyword evidence="2" id="KW-0732">Signal</keyword>
<dbReference type="OrthoDB" id="676979at2759"/>
<accession>A0A1Y2DH91</accession>
<comment type="subcellular location">
    <subcellularLocation>
        <location evidence="1">Cell envelope</location>
    </subcellularLocation>
</comment>
<evidence type="ECO:0000313" key="3">
    <source>
        <dbReference type="EMBL" id="ORY58607.1"/>
    </source>
</evidence>
<dbReference type="AlphaFoldDB" id="A0A1Y2DH91"/>
<dbReference type="InterPro" id="IPR051848">
    <property type="entry name" value="PGIP"/>
</dbReference>
<name>A0A1Y2DH91_9FUNG</name>
<gene>
    <name evidence="3" type="ORF">LY90DRAFT_249107</name>
</gene>
<proteinExistence type="predicted"/>
<evidence type="ECO:0000313" key="4">
    <source>
        <dbReference type="Proteomes" id="UP000193920"/>
    </source>
</evidence>
<dbReference type="STRING" id="1754190.A0A1Y2DH91"/>
<dbReference type="InterPro" id="IPR032675">
    <property type="entry name" value="LRR_dom_sf"/>
</dbReference>
<sequence>MKFYKHCYLSLFTIVFTILDMTQNVLATDCDTFSKMVGHMGKTASGGSYVTFTDCCEVGGVTCDTNKNIVELSFDTFSGYGGNINDFYKELQNLKSLTSLEIVDCKIGGYTQDAKTLPKSIGNIKNLKTLIIRDNYLDFLGSNIPEEIGNLINLEKLDLSGNSHTGPLPKSIGNLKNLKIL</sequence>
<feature type="chain" id="PRO_5013254412" evidence="2">
    <location>
        <begin position="28"/>
        <end position="181"/>
    </location>
</feature>
<comment type="caution">
    <text evidence="3">The sequence shown here is derived from an EMBL/GenBank/DDBJ whole genome shotgun (WGS) entry which is preliminary data.</text>
</comment>
<dbReference type="Pfam" id="PF00560">
    <property type="entry name" value="LRR_1"/>
    <property type="match status" value="2"/>
</dbReference>
<evidence type="ECO:0000256" key="2">
    <source>
        <dbReference type="SAM" id="SignalP"/>
    </source>
</evidence>
<reference evidence="3 4" key="1">
    <citation type="submission" date="2016-08" db="EMBL/GenBank/DDBJ databases">
        <title>A Parts List for Fungal Cellulosomes Revealed by Comparative Genomics.</title>
        <authorList>
            <consortium name="DOE Joint Genome Institute"/>
            <person name="Haitjema C.H."/>
            <person name="Gilmore S.P."/>
            <person name="Henske J.K."/>
            <person name="Solomon K.V."/>
            <person name="De Groot R."/>
            <person name="Kuo A."/>
            <person name="Mondo S.J."/>
            <person name="Salamov A.A."/>
            <person name="Labutti K."/>
            <person name="Zhao Z."/>
            <person name="Chiniquy J."/>
            <person name="Barry K."/>
            <person name="Brewer H.M."/>
            <person name="Purvine S.O."/>
            <person name="Wright A.T."/>
            <person name="Boxma B."/>
            <person name="Van Alen T."/>
            <person name="Hackstein J.H."/>
            <person name="Baker S.E."/>
            <person name="Grigoriev I.V."/>
            <person name="O'Malley M.A."/>
        </authorList>
    </citation>
    <scope>NUCLEOTIDE SEQUENCE [LARGE SCALE GENOMIC DNA]</scope>
    <source>
        <strain evidence="3 4">G1</strain>
    </source>
</reference>
<organism evidence="3 4">
    <name type="scientific">Neocallimastix californiae</name>
    <dbReference type="NCBI Taxonomy" id="1754190"/>
    <lineage>
        <taxon>Eukaryota</taxon>
        <taxon>Fungi</taxon>
        <taxon>Fungi incertae sedis</taxon>
        <taxon>Chytridiomycota</taxon>
        <taxon>Chytridiomycota incertae sedis</taxon>
        <taxon>Neocallimastigomycetes</taxon>
        <taxon>Neocallimastigales</taxon>
        <taxon>Neocallimastigaceae</taxon>
        <taxon>Neocallimastix</taxon>
    </lineage>
</organism>
<dbReference type="Proteomes" id="UP000193920">
    <property type="component" value="Unassembled WGS sequence"/>
</dbReference>
<dbReference type="Gene3D" id="3.80.10.10">
    <property type="entry name" value="Ribonuclease Inhibitor"/>
    <property type="match status" value="1"/>
</dbReference>